<dbReference type="SUPFAM" id="SSF47413">
    <property type="entry name" value="lambda repressor-like DNA-binding domains"/>
    <property type="match status" value="1"/>
</dbReference>
<dbReference type="SMART" id="SM00530">
    <property type="entry name" value="HTH_XRE"/>
    <property type="match status" value="1"/>
</dbReference>
<dbReference type="PANTHER" id="PTHR46558">
    <property type="entry name" value="TRACRIPTIONAL REGULATORY PROTEIN-RELATED-RELATED"/>
    <property type="match status" value="1"/>
</dbReference>
<dbReference type="NCBIfam" id="NF041951">
    <property type="entry name" value="phage_RstR"/>
    <property type="match status" value="1"/>
</dbReference>
<dbReference type="Gene3D" id="1.10.260.40">
    <property type="entry name" value="lambda repressor-like DNA-binding domains"/>
    <property type="match status" value="1"/>
</dbReference>
<protein>
    <recommendedName>
        <fullName evidence="2">HTH cro/C1-type domain-containing protein</fullName>
    </recommendedName>
</protein>
<accession>A0A3B1AS49</accession>
<evidence type="ECO:0000256" key="1">
    <source>
        <dbReference type="ARBA" id="ARBA00023125"/>
    </source>
</evidence>
<reference evidence="3" key="1">
    <citation type="submission" date="2018-06" db="EMBL/GenBank/DDBJ databases">
        <authorList>
            <person name="Zhirakovskaya E."/>
        </authorList>
    </citation>
    <scope>NUCLEOTIDE SEQUENCE</scope>
</reference>
<dbReference type="PROSITE" id="PS50943">
    <property type="entry name" value="HTH_CROC1"/>
    <property type="match status" value="1"/>
</dbReference>
<dbReference type="AlphaFoldDB" id="A0A3B1AS49"/>
<sequence>MVTELLTITQNEDIRKAFGLRLKELRKQKGWTQKELANQIDIRFAQLNKYECGMHMPPIEKLATLSDILGVTLDYLVMGNRNQKQLLHNMRLIERLKELENFDSDDQNVIITMIDAMIVKRRVEGAVAPFDRKQASG</sequence>
<dbReference type="CDD" id="cd00093">
    <property type="entry name" value="HTH_XRE"/>
    <property type="match status" value="1"/>
</dbReference>
<proteinExistence type="predicted"/>
<feature type="domain" description="HTH cro/C1-type" evidence="2">
    <location>
        <begin position="22"/>
        <end position="76"/>
    </location>
</feature>
<dbReference type="InterPro" id="IPR010982">
    <property type="entry name" value="Lambda_DNA-bd_dom_sf"/>
</dbReference>
<dbReference type="InterPro" id="IPR049639">
    <property type="entry name" value="RstR"/>
</dbReference>
<evidence type="ECO:0000259" key="2">
    <source>
        <dbReference type="PROSITE" id="PS50943"/>
    </source>
</evidence>
<dbReference type="EMBL" id="UOFX01000012">
    <property type="protein sequence ID" value="VAX06572.1"/>
    <property type="molecule type" value="Genomic_DNA"/>
</dbReference>
<dbReference type="InterPro" id="IPR001387">
    <property type="entry name" value="Cro/C1-type_HTH"/>
</dbReference>
<dbReference type="Pfam" id="PF01381">
    <property type="entry name" value="HTH_3"/>
    <property type="match status" value="1"/>
</dbReference>
<dbReference type="PANTHER" id="PTHR46558:SF11">
    <property type="entry name" value="HTH-TYPE TRANSCRIPTIONAL REGULATOR XRE"/>
    <property type="match status" value="1"/>
</dbReference>
<name>A0A3B1AS49_9ZZZZ</name>
<gene>
    <name evidence="3" type="ORF">MNBD_GAMMA26-273</name>
</gene>
<evidence type="ECO:0000313" key="3">
    <source>
        <dbReference type="EMBL" id="VAX06572.1"/>
    </source>
</evidence>
<keyword evidence="1" id="KW-0238">DNA-binding</keyword>
<organism evidence="3">
    <name type="scientific">hydrothermal vent metagenome</name>
    <dbReference type="NCBI Taxonomy" id="652676"/>
    <lineage>
        <taxon>unclassified sequences</taxon>
        <taxon>metagenomes</taxon>
        <taxon>ecological metagenomes</taxon>
    </lineage>
</organism>
<dbReference type="GO" id="GO:0003677">
    <property type="term" value="F:DNA binding"/>
    <property type="evidence" value="ECO:0007669"/>
    <property type="project" value="UniProtKB-KW"/>
</dbReference>